<dbReference type="GO" id="GO:0008616">
    <property type="term" value="P:tRNA queuosine(34) biosynthetic process"/>
    <property type="evidence" value="ECO:0007669"/>
    <property type="project" value="UniProtKB-UniRule"/>
</dbReference>
<feature type="binding site" evidence="5">
    <location>
        <begin position="252"/>
        <end position="253"/>
    </location>
    <ligand>
        <name>NADPH</name>
        <dbReference type="ChEBI" id="CHEBI:57783"/>
    </ligand>
</feature>
<proteinExistence type="inferred from homology"/>
<dbReference type="AlphaFoldDB" id="R4YN33"/>
<evidence type="ECO:0000313" key="7">
    <source>
        <dbReference type="EMBL" id="CCK76436.1"/>
    </source>
</evidence>
<dbReference type="KEGG" id="oai:OLEAN_C22600"/>
<keyword evidence="3 5" id="KW-0521">NADP</keyword>
<dbReference type="GO" id="GO:0033739">
    <property type="term" value="F:preQ1 synthase activity"/>
    <property type="evidence" value="ECO:0007669"/>
    <property type="project" value="UniProtKB-UniRule"/>
</dbReference>
<evidence type="ECO:0000313" key="8">
    <source>
        <dbReference type="Proteomes" id="UP000032749"/>
    </source>
</evidence>
<dbReference type="EMBL" id="FO203512">
    <property type="protein sequence ID" value="CCK76436.1"/>
    <property type="molecule type" value="Genomic_DNA"/>
</dbReference>
<organism evidence="7 8">
    <name type="scientific">Oleispira antarctica RB-8</name>
    <dbReference type="NCBI Taxonomy" id="698738"/>
    <lineage>
        <taxon>Bacteria</taxon>
        <taxon>Pseudomonadati</taxon>
        <taxon>Pseudomonadota</taxon>
        <taxon>Gammaproteobacteria</taxon>
        <taxon>Oceanospirillales</taxon>
        <taxon>Oceanospirillaceae</taxon>
        <taxon>Oleispira</taxon>
    </lineage>
</organism>
<comment type="function">
    <text evidence="5">Catalyzes the NADPH-dependent reduction of 7-cyano-7-deazaguanine (preQ0) to 7-aminomethyl-7-deazaguanine (preQ1).</text>
</comment>
<dbReference type="Gene3D" id="3.30.1130.10">
    <property type="match status" value="2"/>
</dbReference>
<keyword evidence="1 5" id="KW-0963">Cytoplasm</keyword>
<dbReference type="SUPFAM" id="SSF55620">
    <property type="entry name" value="Tetrahydrobiopterin biosynthesis enzymes-like"/>
    <property type="match status" value="1"/>
</dbReference>
<feature type="domain" description="NADPH-dependent 7-cyano-7-deazaguanine reductase N-terminal" evidence="6">
    <location>
        <begin position="17"/>
        <end position="127"/>
    </location>
</feature>
<dbReference type="HOGENOM" id="CLU_054738_0_0_6"/>
<dbReference type="NCBIfam" id="TIGR03138">
    <property type="entry name" value="QueF"/>
    <property type="match status" value="1"/>
</dbReference>
<evidence type="ECO:0000256" key="2">
    <source>
        <dbReference type="ARBA" id="ARBA00022785"/>
    </source>
</evidence>
<dbReference type="UniPathway" id="UPA00392"/>
<sequence length="277" mass="31428">MASVHSENNPLGKNSAYIDRYDPTLLFPISRAEGWSSVGIERDSLPFFGEDVWNGYEVSWLNDKGIPQVAMAEFRLPATSPFLIESKSFKLYLNSYNQTKFANKEMVEQRMEKDLSAAAGGGVSVDILSLQYRFPAEPKSVCIDDLDISMDKYELDPEILTLATGAEAGDFEGLLVSHLLKSNCPVTGQPDWGSIYIEYKGAHIDEKSLLTYIVSLRTHQDFHEQCVERTFWDIWTRCQPESLTVYARYVRRGGLDINPMRSSDKSKQAVNFRTIRQ</sequence>
<dbReference type="OrthoDB" id="9789995at2"/>
<keyword evidence="8" id="KW-1185">Reference proteome</keyword>
<dbReference type="STRING" id="698738.OLEAN_C22600"/>
<accession>R4YN33</accession>
<comment type="similarity">
    <text evidence="5">Belongs to the GTP cyclohydrolase I family. QueF type 2 subfamily.</text>
</comment>
<keyword evidence="2 5" id="KW-0671">Queuosine biosynthesis</keyword>
<keyword evidence="4 5" id="KW-0560">Oxidoreductase</keyword>
<comment type="subunit">
    <text evidence="5">Homodimer.</text>
</comment>
<dbReference type="PATRIC" id="fig|698738.3.peg.2340"/>
<dbReference type="Pfam" id="PF14489">
    <property type="entry name" value="QueF"/>
    <property type="match status" value="1"/>
</dbReference>
<feature type="binding site" evidence="5">
    <location>
        <begin position="86"/>
        <end position="87"/>
    </location>
    <ligand>
        <name>NADPH</name>
        <dbReference type="ChEBI" id="CHEBI:57783"/>
    </ligand>
</feature>
<dbReference type="PIRSF" id="PIRSF004750">
    <property type="entry name" value="Nitrile_oxidored_YqcD_prd"/>
    <property type="match status" value="1"/>
</dbReference>
<comment type="pathway">
    <text evidence="5">tRNA modification; tRNA-queuosine biosynthesis.</text>
</comment>
<dbReference type="PANTHER" id="PTHR34354:SF1">
    <property type="entry name" value="NADPH-DEPENDENT 7-CYANO-7-DEAZAGUANINE REDUCTASE"/>
    <property type="match status" value="1"/>
</dbReference>
<dbReference type="PANTHER" id="PTHR34354">
    <property type="entry name" value="NADPH-DEPENDENT 7-CYANO-7-DEAZAGUANINE REDUCTASE"/>
    <property type="match status" value="1"/>
</dbReference>
<feature type="active site" description="Thioimide intermediate" evidence="5">
    <location>
        <position position="184"/>
    </location>
</feature>
<feature type="binding site" evidence="5">
    <location>
        <begin position="223"/>
        <end position="224"/>
    </location>
    <ligand>
        <name>substrate</name>
    </ligand>
</feature>
<dbReference type="InterPro" id="IPR029500">
    <property type="entry name" value="QueF"/>
</dbReference>
<comment type="catalytic activity">
    <reaction evidence="5">
        <text>7-aminomethyl-7-carbaguanine + 2 NADP(+) = 7-cyano-7-carbaguanine + 2 NADPH + 3 H(+)</text>
        <dbReference type="Rhea" id="RHEA:13409"/>
        <dbReference type="ChEBI" id="CHEBI:15378"/>
        <dbReference type="ChEBI" id="CHEBI:45075"/>
        <dbReference type="ChEBI" id="CHEBI:57783"/>
        <dbReference type="ChEBI" id="CHEBI:58349"/>
        <dbReference type="ChEBI" id="CHEBI:58703"/>
        <dbReference type="EC" id="1.7.1.13"/>
    </reaction>
</comment>
<dbReference type="InterPro" id="IPR043133">
    <property type="entry name" value="GTP-CH-I_C/QueF"/>
</dbReference>
<dbReference type="InterPro" id="IPR050084">
    <property type="entry name" value="NADPH_dep_7-cyano-7-deazaG_red"/>
</dbReference>
<evidence type="ECO:0000256" key="5">
    <source>
        <dbReference type="HAMAP-Rule" id="MF_00817"/>
    </source>
</evidence>
<name>R4YN33_OLEAN</name>
<dbReference type="HAMAP" id="MF_00817">
    <property type="entry name" value="QueF_type2"/>
    <property type="match status" value="1"/>
</dbReference>
<reference evidence="7 8" key="1">
    <citation type="journal article" date="2013" name="Nat. Commun.">
        <title>Genome sequence and functional genomic analysis of the oil-degrading bacterium Oleispira antarctica.</title>
        <authorList>
            <person name="Kube M."/>
            <person name="Chernikova T.N."/>
            <person name="Al-Ramahi Y."/>
            <person name="Beloqui A."/>
            <person name="Lopez-Cortez N."/>
            <person name="Guazzaroni M.E."/>
            <person name="Heipieper H.J."/>
            <person name="Klages S."/>
            <person name="Kotsyurbenko O.R."/>
            <person name="Langer I."/>
            <person name="Nechitaylo T.Y."/>
            <person name="Lunsdorf H."/>
            <person name="Fernandez M."/>
            <person name="Juarez S."/>
            <person name="Ciordia S."/>
            <person name="Singer A."/>
            <person name="Kagan O."/>
            <person name="Egorova O."/>
            <person name="Petit P.A."/>
            <person name="Stogios P."/>
            <person name="Kim Y."/>
            <person name="Tchigvintsev A."/>
            <person name="Flick R."/>
            <person name="Denaro R."/>
            <person name="Genovese M."/>
            <person name="Albar J.P."/>
            <person name="Reva O.N."/>
            <person name="Martinez-Gomariz M."/>
            <person name="Tran H."/>
            <person name="Ferrer M."/>
            <person name="Savchenko A."/>
            <person name="Yakunin A.F."/>
            <person name="Yakimov M.M."/>
            <person name="Golyshina O.V."/>
            <person name="Reinhardt R."/>
            <person name="Golyshin P.N."/>
        </authorList>
    </citation>
    <scope>NUCLEOTIDE SEQUENCE [LARGE SCALE GENOMIC DNA]</scope>
</reference>
<dbReference type="InterPro" id="IPR016428">
    <property type="entry name" value="QueF_type2"/>
</dbReference>
<feature type="active site" description="Proton donor" evidence="5">
    <location>
        <position position="191"/>
    </location>
</feature>
<evidence type="ECO:0000256" key="1">
    <source>
        <dbReference type="ARBA" id="ARBA00022490"/>
    </source>
</evidence>
<comment type="subcellular location">
    <subcellularLocation>
        <location evidence="5">Cytoplasm</location>
    </subcellularLocation>
</comment>
<protein>
    <recommendedName>
        <fullName evidence="5">NADPH-dependent 7-cyano-7-deazaguanine reductase</fullName>
        <ecNumber evidence="5">1.7.1.13</ecNumber>
    </recommendedName>
    <alternativeName>
        <fullName evidence="5">7-cyano-7-carbaguanine reductase</fullName>
    </alternativeName>
    <alternativeName>
        <fullName evidence="5">NADPH-dependent nitrile oxidoreductase</fullName>
    </alternativeName>
    <alternativeName>
        <fullName evidence="5">PreQ(0) reductase</fullName>
    </alternativeName>
</protein>
<evidence type="ECO:0000256" key="3">
    <source>
        <dbReference type="ARBA" id="ARBA00022857"/>
    </source>
</evidence>
<evidence type="ECO:0000259" key="6">
    <source>
        <dbReference type="Pfam" id="PF14819"/>
    </source>
</evidence>
<gene>
    <name evidence="5 7" type="primary">queF</name>
    <name evidence="7" type="ORF">OLEAN_C22600</name>
</gene>
<feature type="binding site" evidence="5">
    <location>
        <begin position="84"/>
        <end position="86"/>
    </location>
    <ligand>
        <name>substrate</name>
    </ligand>
</feature>
<evidence type="ECO:0000256" key="4">
    <source>
        <dbReference type="ARBA" id="ARBA00023002"/>
    </source>
</evidence>
<dbReference type="Pfam" id="PF14819">
    <property type="entry name" value="QueF_N"/>
    <property type="match status" value="1"/>
</dbReference>
<dbReference type="Proteomes" id="UP000032749">
    <property type="component" value="Chromosome"/>
</dbReference>
<dbReference type="GO" id="GO:0005737">
    <property type="term" value="C:cytoplasm"/>
    <property type="evidence" value="ECO:0007669"/>
    <property type="project" value="UniProtKB-SubCell"/>
</dbReference>
<dbReference type="InterPro" id="IPR029139">
    <property type="entry name" value="QueF_N"/>
</dbReference>
<dbReference type="EC" id="1.7.1.13" evidence="5"/>